<keyword evidence="12" id="KW-1185">Reference proteome</keyword>
<dbReference type="RefSeq" id="WP_268610453.1">
    <property type="nucleotide sequence ID" value="NZ_CP113797.1"/>
</dbReference>
<keyword evidence="7" id="KW-0175">Coiled coil</keyword>
<feature type="coiled-coil region" evidence="7">
    <location>
        <begin position="149"/>
        <end position="183"/>
    </location>
</feature>
<evidence type="ECO:0000313" key="11">
    <source>
        <dbReference type="EMBL" id="WAL60529.1"/>
    </source>
</evidence>
<dbReference type="InterPro" id="IPR007891">
    <property type="entry name" value="CHASE3"/>
</dbReference>
<evidence type="ECO:0000256" key="8">
    <source>
        <dbReference type="SAM" id="MobiDB-lite"/>
    </source>
</evidence>
<feature type="region of interest" description="Disordered" evidence="8">
    <location>
        <begin position="450"/>
        <end position="492"/>
    </location>
</feature>
<dbReference type="EC" id="2.7.13.3" evidence="2"/>
<dbReference type="CDD" id="cd00075">
    <property type="entry name" value="HATPase"/>
    <property type="match status" value="1"/>
</dbReference>
<dbReference type="PANTHER" id="PTHR43711">
    <property type="entry name" value="TWO-COMPONENT HISTIDINE KINASE"/>
    <property type="match status" value="1"/>
</dbReference>
<keyword evidence="11" id="KW-0067">ATP-binding</keyword>
<evidence type="ECO:0000259" key="10">
    <source>
        <dbReference type="PROSITE" id="PS50109"/>
    </source>
</evidence>
<dbReference type="SMART" id="SM00387">
    <property type="entry name" value="HATPase_c"/>
    <property type="match status" value="1"/>
</dbReference>
<dbReference type="Gene3D" id="1.10.287.130">
    <property type="match status" value="1"/>
</dbReference>
<keyword evidence="9" id="KW-0472">Membrane</keyword>
<dbReference type="PROSITE" id="PS50109">
    <property type="entry name" value="HIS_KIN"/>
    <property type="match status" value="1"/>
</dbReference>
<keyword evidence="11" id="KW-0547">Nucleotide-binding</keyword>
<dbReference type="AlphaFoldDB" id="A0A9E9C7M9"/>
<organism evidence="11 12">
    <name type="scientific">Thermocoleostomius sinensis A174</name>
    <dbReference type="NCBI Taxonomy" id="2016057"/>
    <lineage>
        <taxon>Bacteria</taxon>
        <taxon>Bacillati</taxon>
        <taxon>Cyanobacteriota</taxon>
        <taxon>Cyanophyceae</taxon>
        <taxon>Oculatellales</taxon>
        <taxon>Oculatellaceae</taxon>
        <taxon>Thermocoleostomius</taxon>
    </lineage>
</organism>
<evidence type="ECO:0000256" key="3">
    <source>
        <dbReference type="ARBA" id="ARBA00022553"/>
    </source>
</evidence>
<dbReference type="SUPFAM" id="SSF55874">
    <property type="entry name" value="ATPase domain of HSP90 chaperone/DNA topoisomerase II/histidine kinase"/>
    <property type="match status" value="1"/>
</dbReference>
<dbReference type="Pfam" id="PF05227">
    <property type="entry name" value="CHASE3"/>
    <property type="match status" value="1"/>
</dbReference>
<name>A0A9E9C7M9_9CYAN</name>
<dbReference type="GO" id="GO:0000155">
    <property type="term" value="F:phosphorelay sensor kinase activity"/>
    <property type="evidence" value="ECO:0007669"/>
    <property type="project" value="InterPro"/>
</dbReference>
<evidence type="ECO:0000256" key="5">
    <source>
        <dbReference type="ARBA" id="ARBA00022777"/>
    </source>
</evidence>
<dbReference type="Proteomes" id="UP001163152">
    <property type="component" value="Chromosome"/>
</dbReference>
<dbReference type="InterPro" id="IPR003594">
    <property type="entry name" value="HATPase_dom"/>
</dbReference>
<keyword evidence="6" id="KW-0902">Two-component regulatory system</keyword>
<feature type="transmembrane region" description="Helical" evidence="9">
    <location>
        <begin position="187"/>
        <end position="207"/>
    </location>
</feature>
<protein>
    <recommendedName>
        <fullName evidence="2">histidine kinase</fullName>
        <ecNumber evidence="2">2.7.13.3</ecNumber>
    </recommendedName>
</protein>
<dbReference type="SMART" id="SM00388">
    <property type="entry name" value="HisKA"/>
    <property type="match status" value="1"/>
</dbReference>
<evidence type="ECO:0000256" key="6">
    <source>
        <dbReference type="ARBA" id="ARBA00023012"/>
    </source>
</evidence>
<dbReference type="Gene3D" id="3.30.565.10">
    <property type="entry name" value="Histidine kinase-like ATPase, C-terminal domain"/>
    <property type="match status" value="1"/>
</dbReference>
<sequence length="492" mass="55485">MTLKWFSAEKWITGGFVAAIALMSAVSITSYQNAAQLVKSATQVRQTNEVLDQLTDLSATLADIESRRWGYVLFDDLTELEQYNRAIENLDQILAALRSPLEDTPIQQQRFDQLEALINERVQLLNQSIEFYRQKNVTVLANDPLITQSRQNQNDIRQLIKALESKEEELLQLQLEQSQSNLQIRMLIEPLGTLLTFGILLGVYILLYRQMLKRQAAETRQRTLSQEKELSELKLQLFSLVSHEFRTPLSLILGSAQLLDESLKSQIEPSKLKNLYRIQSSAKMMTQLLSDILTLARADAGKLEYRPEWVEVQTFCLNLVEDFQLVGEPKRSIAFQQQGTCTHAYVDEKLLYSILSNLLSNAIKFSPAHSPVQLTLRCEPEAVTFQVQDQGIGIATEEQGHIYDLFTRGQNARDVLGTGLGLAVVKRCVELHGGDIRVESQINVGTTFTVKLPQPAPPETKSGVAEQKHDSRAGASRIPHPSPLSKEREQES</sequence>
<dbReference type="KEGG" id="tsin:OXH18_00605"/>
<keyword evidence="4" id="KW-0808">Transferase</keyword>
<dbReference type="PANTHER" id="PTHR43711:SF26">
    <property type="entry name" value="SENSOR HISTIDINE KINASE RCSC"/>
    <property type="match status" value="1"/>
</dbReference>
<dbReference type="SUPFAM" id="SSF47384">
    <property type="entry name" value="Homodimeric domain of signal transducing histidine kinase"/>
    <property type="match status" value="1"/>
</dbReference>
<dbReference type="InterPro" id="IPR003661">
    <property type="entry name" value="HisK_dim/P_dom"/>
</dbReference>
<keyword evidence="5" id="KW-0418">Kinase</keyword>
<feature type="domain" description="Histidine kinase" evidence="10">
    <location>
        <begin position="240"/>
        <end position="456"/>
    </location>
</feature>
<evidence type="ECO:0000256" key="1">
    <source>
        <dbReference type="ARBA" id="ARBA00000085"/>
    </source>
</evidence>
<evidence type="ECO:0000256" key="2">
    <source>
        <dbReference type="ARBA" id="ARBA00012438"/>
    </source>
</evidence>
<dbReference type="FunFam" id="3.30.565.10:FF:000006">
    <property type="entry name" value="Sensor histidine kinase WalK"/>
    <property type="match status" value="1"/>
</dbReference>
<evidence type="ECO:0000256" key="7">
    <source>
        <dbReference type="SAM" id="Coils"/>
    </source>
</evidence>
<dbReference type="GO" id="GO:0005524">
    <property type="term" value="F:ATP binding"/>
    <property type="evidence" value="ECO:0007669"/>
    <property type="project" value="UniProtKB-KW"/>
</dbReference>
<dbReference type="InterPro" id="IPR004358">
    <property type="entry name" value="Sig_transdc_His_kin-like_C"/>
</dbReference>
<dbReference type="Pfam" id="PF02518">
    <property type="entry name" value="HATPase_c"/>
    <property type="match status" value="1"/>
</dbReference>
<comment type="catalytic activity">
    <reaction evidence="1">
        <text>ATP + protein L-histidine = ADP + protein N-phospho-L-histidine.</text>
        <dbReference type="EC" id="2.7.13.3"/>
    </reaction>
</comment>
<evidence type="ECO:0000256" key="9">
    <source>
        <dbReference type="SAM" id="Phobius"/>
    </source>
</evidence>
<reference evidence="11" key="1">
    <citation type="submission" date="2022-12" db="EMBL/GenBank/DDBJ databases">
        <title>Polyphasic identification of a Novel Hot-Spring Cyanobacterium Ocullathermofonsia sinensis gen nov. sp. nov. and Genomic Insights on its Adaptations to the Thermal Habitat.</title>
        <authorList>
            <person name="Daroch M."/>
            <person name="Tang J."/>
            <person name="Jiang Y."/>
        </authorList>
    </citation>
    <scope>NUCLEOTIDE SEQUENCE</scope>
    <source>
        <strain evidence="11">PKUAC-SCTA174</strain>
    </source>
</reference>
<evidence type="ECO:0000256" key="4">
    <source>
        <dbReference type="ARBA" id="ARBA00022679"/>
    </source>
</evidence>
<accession>A0A9E9C7M9</accession>
<dbReference type="CDD" id="cd00082">
    <property type="entry name" value="HisKA"/>
    <property type="match status" value="1"/>
</dbReference>
<keyword evidence="9" id="KW-0812">Transmembrane</keyword>
<dbReference type="InterPro" id="IPR036097">
    <property type="entry name" value="HisK_dim/P_sf"/>
</dbReference>
<dbReference type="CDD" id="cd19410">
    <property type="entry name" value="HK9-like_sensor"/>
    <property type="match status" value="1"/>
</dbReference>
<keyword evidence="3" id="KW-0597">Phosphoprotein</keyword>
<dbReference type="Pfam" id="PF00512">
    <property type="entry name" value="HisKA"/>
    <property type="match status" value="1"/>
</dbReference>
<dbReference type="InterPro" id="IPR005467">
    <property type="entry name" value="His_kinase_dom"/>
</dbReference>
<proteinExistence type="predicted"/>
<dbReference type="InterPro" id="IPR036890">
    <property type="entry name" value="HATPase_C_sf"/>
</dbReference>
<dbReference type="InterPro" id="IPR050736">
    <property type="entry name" value="Sensor_HK_Regulatory"/>
</dbReference>
<dbReference type="EMBL" id="CP113797">
    <property type="protein sequence ID" value="WAL60529.1"/>
    <property type="molecule type" value="Genomic_DNA"/>
</dbReference>
<keyword evidence="9" id="KW-1133">Transmembrane helix</keyword>
<gene>
    <name evidence="11" type="ORF">OXH18_00605</name>
</gene>
<dbReference type="PRINTS" id="PR00344">
    <property type="entry name" value="BCTRLSENSOR"/>
</dbReference>
<evidence type="ECO:0000313" key="12">
    <source>
        <dbReference type="Proteomes" id="UP001163152"/>
    </source>
</evidence>